<evidence type="ECO:0000259" key="2">
    <source>
        <dbReference type="SMART" id="SM00530"/>
    </source>
</evidence>
<evidence type="ECO:0000313" key="3">
    <source>
        <dbReference type="EMBL" id="MDQ2582975.1"/>
    </source>
</evidence>
<feature type="compositionally biased region" description="Low complexity" evidence="1">
    <location>
        <begin position="1"/>
        <end position="11"/>
    </location>
</feature>
<reference evidence="3 4" key="1">
    <citation type="submission" date="2017-06" db="EMBL/GenBank/DDBJ databases">
        <title>Cultured bacterium strain Saccharothrix yanglingensis Hhs.015.</title>
        <authorList>
            <person name="Xia Y."/>
        </authorList>
    </citation>
    <scope>NUCLEOTIDE SEQUENCE [LARGE SCALE GENOMIC DNA]</scope>
    <source>
        <strain evidence="3 4">Hhs.015</strain>
    </source>
</reference>
<dbReference type="InterPro" id="IPR001387">
    <property type="entry name" value="Cro/C1-type_HTH"/>
</dbReference>
<dbReference type="Pfam" id="PF13560">
    <property type="entry name" value="HTH_31"/>
    <property type="match status" value="1"/>
</dbReference>
<keyword evidence="4" id="KW-1185">Reference proteome</keyword>
<feature type="compositionally biased region" description="Polar residues" evidence="1">
    <location>
        <begin position="12"/>
        <end position="29"/>
    </location>
</feature>
<dbReference type="SMART" id="SM00530">
    <property type="entry name" value="HTH_XRE"/>
    <property type="match status" value="1"/>
</dbReference>
<evidence type="ECO:0000313" key="4">
    <source>
        <dbReference type="Proteomes" id="UP001225605"/>
    </source>
</evidence>
<proteinExistence type="predicted"/>
<dbReference type="SUPFAM" id="SSF47413">
    <property type="entry name" value="lambda repressor-like DNA-binding domains"/>
    <property type="match status" value="1"/>
</dbReference>
<dbReference type="EMBL" id="NSDM01000001">
    <property type="protein sequence ID" value="MDQ2582975.1"/>
    <property type="molecule type" value="Genomic_DNA"/>
</dbReference>
<evidence type="ECO:0000256" key="1">
    <source>
        <dbReference type="SAM" id="MobiDB-lite"/>
    </source>
</evidence>
<dbReference type="InterPro" id="IPR010982">
    <property type="entry name" value="Lambda_DNA-bd_dom_sf"/>
</dbReference>
<dbReference type="CDD" id="cd00093">
    <property type="entry name" value="HTH_XRE"/>
    <property type="match status" value="1"/>
</dbReference>
<comment type="caution">
    <text evidence="3">The sequence shown here is derived from an EMBL/GenBank/DDBJ whole genome shotgun (WGS) entry which is preliminary data.</text>
</comment>
<dbReference type="InterPro" id="IPR043917">
    <property type="entry name" value="DUF5753"/>
</dbReference>
<dbReference type="Pfam" id="PF19054">
    <property type="entry name" value="DUF5753"/>
    <property type="match status" value="1"/>
</dbReference>
<sequence>MAASGAARKAAISTSSRLKQNRSSGPTRQTVERLQLGLTLASLRHQARRSQGEAGAVIGRTAGRISHVENGKGGFGTEELTRLLDFYGASDQERETVLALGSAARRRAPRRGYVDNLPEPFQRLAELQAASAKIRWYECGVIPGLVQSPEYVRALMALSNAIYWSDSEAETVERTEFRLEHQRRVLEAGTPKRIEVVFTEDALDNVIGSESVMRGQVLHLLQLPERQPGLGIRVVPRGTPDNPALGGGLVVLDFPRAPGVGFATVLHGAATYYDQAEDVEPMQRIFERVGQLALGREDTRALLIDRLKGAR</sequence>
<accession>A0ABU0WT10</accession>
<feature type="region of interest" description="Disordered" evidence="1">
    <location>
        <begin position="1"/>
        <end position="29"/>
    </location>
</feature>
<gene>
    <name evidence="3" type="ORF">CKY47_03030</name>
</gene>
<feature type="domain" description="HTH cro/C1-type" evidence="2">
    <location>
        <begin position="39"/>
        <end position="94"/>
    </location>
</feature>
<organism evidence="3 4">
    <name type="scientific">Saccharothrix yanglingensis</name>
    <dbReference type="NCBI Taxonomy" id="659496"/>
    <lineage>
        <taxon>Bacteria</taxon>
        <taxon>Bacillati</taxon>
        <taxon>Actinomycetota</taxon>
        <taxon>Actinomycetes</taxon>
        <taxon>Pseudonocardiales</taxon>
        <taxon>Pseudonocardiaceae</taxon>
        <taxon>Saccharothrix</taxon>
    </lineage>
</organism>
<dbReference type="Proteomes" id="UP001225605">
    <property type="component" value="Unassembled WGS sequence"/>
</dbReference>
<name>A0ABU0WT10_9PSEU</name>
<protein>
    <submittedName>
        <fullName evidence="3">Transcriptional regulator</fullName>
    </submittedName>
</protein>